<dbReference type="InterPro" id="IPR051474">
    <property type="entry name" value="Anti-sigma-K/W_factor"/>
</dbReference>
<dbReference type="InterPro" id="IPR018764">
    <property type="entry name" value="RskA_C"/>
</dbReference>
<dbReference type="RefSeq" id="WP_184108669.1">
    <property type="nucleotide sequence ID" value="NZ_BNAJ01000001.1"/>
</dbReference>
<dbReference type="PANTHER" id="PTHR37461">
    <property type="entry name" value="ANTI-SIGMA-K FACTOR RSKA"/>
    <property type="match status" value="1"/>
</dbReference>
<keyword evidence="6" id="KW-1185">Reference proteome</keyword>
<dbReference type="EMBL" id="BNAJ01000001">
    <property type="protein sequence ID" value="GHF35209.1"/>
    <property type="molecule type" value="Genomic_DNA"/>
</dbReference>
<organism evidence="4 5">
    <name type="scientific">Deinococcus metalli</name>
    <dbReference type="NCBI Taxonomy" id="1141878"/>
    <lineage>
        <taxon>Bacteria</taxon>
        <taxon>Thermotogati</taxon>
        <taxon>Deinococcota</taxon>
        <taxon>Deinococci</taxon>
        <taxon>Deinococcales</taxon>
        <taxon>Deinococcaceae</taxon>
        <taxon>Deinococcus</taxon>
    </lineage>
</organism>
<evidence type="ECO:0000313" key="5">
    <source>
        <dbReference type="Proteomes" id="UP000539473"/>
    </source>
</evidence>
<proteinExistence type="predicted"/>
<reference evidence="3" key="1">
    <citation type="journal article" date="2014" name="Int. J. Syst. Evol. Microbiol.">
        <title>Complete genome of a new Firmicutes species belonging to the dominant human colonic microbiota ('Ruminococcus bicirculans') reveals two chromosomes and a selective capacity to utilize plant glucans.</title>
        <authorList>
            <consortium name="NISC Comparative Sequencing Program"/>
            <person name="Wegmann U."/>
            <person name="Louis P."/>
            <person name="Goesmann A."/>
            <person name="Henrissat B."/>
            <person name="Duncan S.H."/>
            <person name="Flint H.J."/>
        </authorList>
    </citation>
    <scope>NUCLEOTIDE SEQUENCE</scope>
    <source>
        <strain evidence="3">CGMCC 1.18437</strain>
    </source>
</reference>
<dbReference type="Pfam" id="PF10099">
    <property type="entry name" value="RskA_C"/>
    <property type="match status" value="1"/>
</dbReference>
<feature type="region of interest" description="Disordered" evidence="1">
    <location>
        <begin position="218"/>
        <end position="237"/>
    </location>
</feature>
<dbReference type="EMBL" id="JACHFK010000001">
    <property type="protein sequence ID" value="MBB5374585.1"/>
    <property type="molecule type" value="Genomic_DNA"/>
</dbReference>
<evidence type="ECO:0000313" key="3">
    <source>
        <dbReference type="EMBL" id="GHF35209.1"/>
    </source>
</evidence>
<protein>
    <submittedName>
        <fullName evidence="4">Ferric-dicitrate binding protein FerR (Iron transport regulator)</fullName>
    </submittedName>
</protein>
<accession>A0A7W8NND3</accession>
<sequence length="237" mass="25069">MHPDERLLASALHQLSPPEEERLQAELDADPALRAEWQALHDSLATLLDDLDLEAVTVPADAEERLIARLHAEEPARNDAGSEGVPASGELLALPQPMAENRAAPARRPAWWVVFPLGLAAAVALLFATQPPADPLEQYARSPGARSAPVVAGGQTLGTLVRLADGRVYVHLDRPPAEGRTYQLWQIQAKTPVSLGVFDDAGLLTAALPPGTTVAVSVEPPGGSPQPTTTPLFAQAI</sequence>
<dbReference type="GO" id="GO:0006417">
    <property type="term" value="P:regulation of translation"/>
    <property type="evidence" value="ECO:0007669"/>
    <property type="project" value="TreeGrafter"/>
</dbReference>
<dbReference type="Proteomes" id="UP000539473">
    <property type="component" value="Unassembled WGS sequence"/>
</dbReference>
<dbReference type="AlphaFoldDB" id="A0A7W8NND3"/>
<feature type="domain" description="Anti-sigma K factor RskA C-terminal" evidence="2">
    <location>
        <begin position="118"/>
        <end position="231"/>
    </location>
</feature>
<evidence type="ECO:0000259" key="2">
    <source>
        <dbReference type="Pfam" id="PF10099"/>
    </source>
</evidence>
<evidence type="ECO:0000256" key="1">
    <source>
        <dbReference type="SAM" id="MobiDB-lite"/>
    </source>
</evidence>
<comment type="caution">
    <text evidence="4">The sequence shown here is derived from an EMBL/GenBank/DDBJ whole genome shotgun (WGS) entry which is preliminary data.</text>
</comment>
<dbReference type="Proteomes" id="UP000619376">
    <property type="component" value="Unassembled WGS sequence"/>
</dbReference>
<reference evidence="4 5" key="3">
    <citation type="submission" date="2020-08" db="EMBL/GenBank/DDBJ databases">
        <title>Genomic Encyclopedia of Type Strains, Phase IV (KMG-IV): sequencing the most valuable type-strain genomes for metagenomic binning, comparative biology and taxonomic classification.</title>
        <authorList>
            <person name="Goeker M."/>
        </authorList>
    </citation>
    <scope>NUCLEOTIDE SEQUENCE [LARGE SCALE GENOMIC DNA]</scope>
    <source>
        <strain evidence="4 5">DSM 27521</strain>
    </source>
</reference>
<dbReference type="GO" id="GO:0016989">
    <property type="term" value="F:sigma factor antagonist activity"/>
    <property type="evidence" value="ECO:0007669"/>
    <property type="project" value="TreeGrafter"/>
</dbReference>
<evidence type="ECO:0000313" key="4">
    <source>
        <dbReference type="EMBL" id="MBB5374585.1"/>
    </source>
</evidence>
<dbReference type="PANTHER" id="PTHR37461:SF1">
    <property type="entry name" value="ANTI-SIGMA-K FACTOR RSKA"/>
    <property type="match status" value="1"/>
</dbReference>
<reference evidence="3" key="4">
    <citation type="submission" date="2024-05" db="EMBL/GenBank/DDBJ databases">
        <authorList>
            <person name="Sun Q."/>
            <person name="Zhou Y."/>
        </authorList>
    </citation>
    <scope>NUCLEOTIDE SEQUENCE</scope>
    <source>
        <strain evidence="3">CGMCC 1.18437</strain>
    </source>
</reference>
<reference evidence="6" key="2">
    <citation type="journal article" date="2019" name="Int. J. Syst. Evol. Microbiol.">
        <title>The Global Catalogue of Microorganisms (GCM) 10K type strain sequencing project: providing services to taxonomists for standard genome sequencing and annotation.</title>
        <authorList>
            <consortium name="The Broad Institute Genomics Platform"/>
            <consortium name="The Broad Institute Genome Sequencing Center for Infectious Disease"/>
            <person name="Wu L."/>
            <person name="Ma J."/>
        </authorList>
    </citation>
    <scope>NUCLEOTIDE SEQUENCE [LARGE SCALE GENOMIC DNA]</scope>
    <source>
        <strain evidence="6">CGMCC 1.18437</strain>
    </source>
</reference>
<name>A0A7W8NND3_9DEIO</name>
<gene>
    <name evidence="3" type="ORF">GCM10017781_10120</name>
    <name evidence="4" type="ORF">HNQ07_000029</name>
</gene>
<dbReference type="GO" id="GO:0005886">
    <property type="term" value="C:plasma membrane"/>
    <property type="evidence" value="ECO:0007669"/>
    <property type="project" value="InterPro"/>
</dbReference>
<evidence type="ECO:0000313" key="6">
    <source>
        <dbReference type="Proteomes" id="UP000619376"/>
    </source>
</evidence>